<reference evidence="3 4" key="1">
    <citation type="submission" date="2019-09" db="EMBL/GenBank/DDBJ databases">
        <title>Ecophysiology of the spiral-shaped methanotroph Methylospira mobilis as revealed by the complete genome sequence.</title>
        <authorList>
            <person name="Oshkin I.Y."/>
            <person name="Dedysh S.N."/>
            <person name="Miroshnikov K."/>
            <person name="Danilova O.V."/>
            <person name="Hakobyan A."/>
            <person name="Liesack W."/>
        </authorList>
    </citation>
    <scope>NUCLEOTIDE SEQUENCE [LARGE SCALE GENOMIC DNA]</scope>
    <source>
        <strain evidence="3 4">Shm1</strain>
    </source>
</reference>
<name>A0A5Q0BGM2_9GAMM</name>
<dbReference type="Proteomes" id="UP000325755">
    <property type="component" value="Chromosome"/>
</dbReference>
<dbReference type="Pfam" id="PF14252">
    <property type="entry name" value="DUF4347"/>
    <property type="match status" value="1"/>
</dbReference>
<sequence length="2257" mass="225096">MRVIAMYTFSSAKKNQIERLTSGTNANGTDPAHVVFALTKTQAADPARDADKKEVVFIDTSVADYQTLVNGIRAGMEIVLLNAQQSGLSQMAQWAVNHNEYDALHVLSHGAKGELRLGTDAISDVVLAAPETKTELAEIGSALKADGDLLLYGCEIGAGNDGIRFLNNLASATGANVAGSTGLTGSAALGGRWALERRVGLVDTKTLDISGYTGVLSFNSSPTGSFVIQGLGNTYSFQQAVGMPSANVGVLLKQGSTDWVRSYTSSGVLNYAVDVNTLSGVSMPSANWSDILALSNGDLVVSYGKSDSGAAGSNNAYFVVLNSSGTEIVGPTQINSLTGSSLTRFMSMAELSNGNIVFAYQRPDNNSMAVRVFDPNGVAVTNEILVSNNPSGSQLSVAASTSGGFMVEYQYSAINPGGASYTQKLNYNIYDNAGVQQGSTTTVWSNTGTVTFYGNVLALANGNYLYETSVNSTVSGNIYSSSGILVSSSVSVDGKMGNGSIAAMYTTGDQGYITGNYSNTYLNAVNSYQNFSNVDASLVATVHNNTGTVAGTPQIDTATASAVWNATSSYYSLDTAPSYYLYSGYSSSGGVVEVKVTPDSTGTAWTIGANLFETASSTASSPAVTGTHTNAGTAASYTLGSAAAVLDSGITVSTAADGGSWNMKSLTVQISANSAATDSLSLPAGAGVNPGGSTTIWIDTNNSNALMYGSTLIGTTSDGATNAASVSGNGIWTFTFNSSATDAGVQALADAIKFSDSIAGAGTSQRTVTYIFTDSVGSATVNDLVTVSASVPTASGTHTTAGTAAAYTLGGAAAVLDSGITVSTAADGGSWNTKSLTVQISANSAATDSLSLPAGAGVNPGGSTTIWIDTNNSNALMYGSTLIGTTSDGATNAASVSGNGIWTFTFNSSATDAGVQALADAIKFSDSIAGAGTSQRTVTYIFTDSVGSATVNDLVTVSASVPTASGTHTTAGTAAAYTLGGAAAVLDSGITVSTAADGGSWNTKSLTVQISANSAATDSLSLPAGAGVNPGGSTTIWIDTNNSNALMYGSTLIGTTSDGATNAASVSGNGIWTFTFNSSATDAGVQALADAIKFGDASPSAAASQRTVTYTFTDSKGSATINDLVTVSTSDIIVNYNFTATNWVANNGTTYPADGGAVSGTMTFDWTTHTVLAANILSTGSSDGTSSTVTFTQIQLSSVARNYTYSGATYTYNGTTYSSGMTYAEVSGTSNGQTIFLDFTQGNTTDIFPGQLGSVHTSENSDSRVLSSTVNVSPASAPTSTPTPTPTPTSDVITADPVQQTDTAAYINSQINSAAASITVAPPVATLSDYQAVVAAAAVAGTASGKTINVVLPSAQVVALPQNTLQDSANAGYTGALQRANDVVIATATAPSLSSFTSTVNSISGYAPGSTVVLPQLASVAVAPTDLDNSAFVAALQNSGDTTLTLDLSNSASNIGGAAATSSTYSVLPGFTQIFSGGAKGNNYMVGATSNLGVANPTVTADATASTSQTLTVQSLTAAATAAATAITGPSSGFQQIYTIQIQGYSSDYTLSGYYGTATLTSKSSGQVITVNIPQPVAGANNSGIDLQFLDGSLSLTGNTDGNGIWTAWITQGVAKGGDLSGWYNNNSQLIPATGSAQALDLGSASVQSNLLNSADNSQSAGFNGGVSLGLLPSTVTTINSSTANAILTGILGAGSNNPATFISGDSITLTGGNTTLNLFDFAGGAALPANTTVSGVNTLNLASNARIGSAANADNFSSWNGLTTLNATASGAGANANDNGLINVIVGNDTAVNLTANDAYATTNGLSSPIVGAITVGGGGKITIAQKLSTADGSAISSGGITVNGGSATTSVTVTQAAAVSGKVTDGAVILNDISANSTTLTGSLATVVLTNYGQGSVINDNAIRFLTLSGTGGTLTINDSNTSSSTINGSATVPISTLYLTLTGLSAAGDNTITDLNAEITTLSIITAGTVNSTLNGFVDNHLTSISVQGTSALTLLNPSASLTSYSVTGSTAALTVAGHSDAAASKLTLSGAVTYTGSADAVSTGIVLIAGTDNSNISFTTTGALSGNNINTFMLGNGNNTLSDIVTAQSGSINGTTNISVGSGSNQISTGSNTVNIALGKHATGVIDSFNIGASAGGSLSIITAITGAQAGDTISIADATQFVGAGVTAANLTASGGSAATATLDAWVNAALSAQGANLQSHAISWFNFGGNTYLIEQAGSQGAAFAAGDTLLKLVGTLNESAAVLNGHAVTL</sequence>
<dbReference type="InParanoid" id="A0A5Q0BGM2"/>
<evidence type="ECO:0000259" key="2">
    <source>
        <dbReference type="Pfam" id="PF14252"/>
    </source>
</evidence>
<feature type="compositionally biased region" description="Polar residues" evidence="1">
    <location>
        <begin position="1254"/>
        <end position="1272"/>
    </location>
</feature>
<evidence type="ECO:0000256" key="1">
    <source>
        <dbReference type="SAM" id="MobiDB-lite"/>
    </source>
</evidence>
<evidence type="ECO:0000313" key="4">
    <source>
        <dbReference type="Proteomes" id="UP000325755"/>
    </source>
</evidence>
<gene>
    <name evidence="3" type="ORF">F6R98_08670</name>
</gene>
<protein>
    <submittedName>
        <fullName evidence="3">DUF4347 domain-containing protein</fullName>
    </submittedName>
</protein>
<dbReference type="InterPro" id="IPR025592">
    <property type="entry name" value="DUF4347"/>
</dbReference>
<keyword evidence="4" id="KW-1185">Reference proteome</keyword>
<dbReference type="FunCoup" id="A0A5Q0BGM2">
    <property type="interactions" value="103"/>
</dbReference>
<evidence type="ECO:0000313" key="3">
    <source>
        <dbReference type="EMBL" id="QFY42689.1"/>
    </source>
</evidence>
<organism evidence="3 4">
    <name type="scientific">Candidatus Methylospira mobilis</name>
    <dbReference type="NCBI Taxonomy" id="1808979"/>
    <lineage>
        <taxon>Bacteria</taxon>
        <taxon>Pseudomonadati</taxon>
        <taxon>Pseudomonadota</taxon>
        <taxon>Gammaproteobacteria</taxon>
        <taxon>Methylococcales</taxon>
        <taxon>Methylococcaceae</taxon>
        <taxon>Candidatus Methylospira</taxon>
    </lineage>
</organism>
<dbReference type="EMBL" id="CP044205">
    <property type="protein sequence ID" value="QFY42689.1"/>
    <property type="molecule type" value="Genomic_DNA"/>
</dbReference>
<proteinExistence type="predicted"/>
<feature type="region of interest" description="Disordered" evidence="1">
    <location>
        <begin position="1252"/>
        <end position="1292"/>
    </location>
</feature>
<dbReference type="KEGG" id="mmob:F6R98_08670"/>
<accession>A0A5Q0BGM2</accession>
<feature type="domain" description="DUF4347" evidence="2">
    <location>
        <begin position="55"/>
        <end position="206"/>
    </location>
</feature>
<dbReference type="OrthoDB" id="6089850at2"/>